<dbReference type="EMBL" id="JH651384">
    <property type="protein sequence ID" value="EIJ35268.1"/>
    <property type="molecule type" value="Genomic_DNA"/>
</dbReference>
<dbReference type="SMART" id="SM00938">
    <property type="entry name" value="P-II"/>
    <property type="match status" value="1"/>
</dbReference>
<dbReference type="PROSITE" id="PS51343">
    <property type="entry name" value="PII_GLNB_DOM"/>
    <property type="match status" value="1"/>
</dbReference>
<reference evidence="2" key="1">
    <citation type="journal article" date="2011" name="Stand. Genomic Sci.">
        <title>Genome sequence of the filamentous, gliding Thiothrix nivea neotype strain (JP2(T)).</title>
        <authorList>
            <person name="Lapidus A."/>
            <person name="Nolan M."/>
            <person name="Lucas S."/>
            <person name="Glavina Del Rio T."/>
            <person name="Tice H."/>
            <person name="Cheng J.F."/>
            <person name="Tapia R."/>
            <person name="Han C."/>
            <person name="Goodwin L."/>
            <person name="Pitluck S."/>
            <person name="Liolios K."/>
            <person name="Pagani I."/>
            <person name="Ivanova N."/>
            <person name="Huntemann M."/>
            <person name="Mavromatis K."/>
            <person name="Mikhailova N."/>
            <person name="Pati A."/>
            <person name="Chen A."/>
            <person name="Palaniappan K."/>
            <person name="Land M."/>
            <person name="Brambilla E.M."/>
            <person name="Rohde M."/>
            <person name="Abt B."/>
            <person name="Verbarg S."/>
            <person name="Goker M."/>
            <person name="Bristow J."/>
            <person name="Eisen J.A."/>
            <person name="Markowitz V."/>
            <person name="Hugenholtz P."/>
            <person name="Kyrpides N.C."/>
            <person name="Klenk H.P."/>
            <person name="Woyke T."/>
        </authorList>
    </citation>
    <scope>NUCLEOTIDE SEQUENCE [LARGE SCALE GENOMIC DNA]</scope>
    <source>
        <strain evidence="2">ATCC 35100 / DSM 5205 / JP2</strain>
    </source>
</reference>
<dbReference type="InterPro" id="IPR002187">
    <property type="entry name" value="N-reg_PII"/>
</dbReference>
<dbReference type="SUPFAM" id="SSF54913">
    <property type="entry name" value="GlnB-like"/>
    <property type="match status" value="1"/>
</dbReference>
<dbReference type="GO" id="GO:0030234">
    <property type="term" value="F:enzyme regulator activity"/>
    <property type="evidence" value="ECO:0007669"/>
    <property type="project" value="InterPro"/>
</dbReference>
<keyword evidence="2" id="KW-1185">Reference proteome</keyword>
<dbReference type="GO" id="GO:0006808">
    <property type="term" value="P:regulation of nitrogen utilization"/>
    <property type="evidence" value="ECO:0007669"/>
    <property type="project" value="InterPro"/>
</dbReference>
<evidence type="ECO:0000313" key="1">
    <source>
        <dbReference type="EMBL" id="EIJ35268.1"/>
    </source>
</evidence>
<gene>
    <name evidence="1" type="ORF">Thini_2731</name>
</gene>
<dbReference type="OrthoDB" id="9793517at2"/>
<dbReference type="Pfam" id="PF00543">
    <property type="entry name" value="P-II"/>
    <property type="match status" value="1"/>
</dbReference>
<proteinExistence type="predicted"/>
<dbReference type="RefSeq" id="WP_002709177.1">
    <property type="nucleotide sequence ID" value="NZ_JH651384.1"/>
</dbReference>
<dbReference type="Gene3D" id="3.30.70.120">
    <property type="match status" value="1"/>
</dbReference>
<organism evidence="1 2">
    <name type="scientific">Thiothrix nivea (strain ATCC 35100 / DSM 5205 / JP2)</name>
    <dbReference type="NCBI Taxonomy" id="870187"/>
    <lineage>
        <taxon>Bacteria</taxon>
        <taxon>Pseudomonadati</taxon>
        <taxon>Pseudomonadota</taxon>
        <taxon>Gammaproteobacteria</taxon>
        <taxon>Thiotrichales</taxon>
        <taxon>Thiotrichaceae</taxon>
        <taxon>Thiothrix</taxon>
    </lineage>
</organism>
<dbReference type="InterPro" id="IPR011322">
    <property type="entry name" value="N-reg_PII-like_a/b"/>
</dbReference>
<sequence length="116" mass="12615">MHFKLLVALVSDEKTDKVIEAARKAGAMGATIINNARGEGVSQTRTFLGLNLETQRDLVMFLVEEHHSRKVLEIIAEVGEMESSSGAGIAFQLDVEDAVGVSHQVKLLAERVEEAL</sequence>
<dbReference type="InterPro" id="IPR015867">
    <property type="entry name" value="N-reg_PII/ATP_PRibTrfase_C"/>
</dbReference>
<evidence type="ECO:0000313" key="2">
    <source>
        <dbReference type="Proteomes" id="UP000005317"/>
    </source>
</evidence>
<name>A0A656HEC4_THINJ</name>
<protein>
    <submittedName>
        <fullName evidence="1">Nitrogen regulatory protein P-II</fullName>
    </submittedName>
</protein>
<dbReference type="AlphaFoldDB" id="A0A656HEC4"/>
<dbReference type="Proteomes" id="UP000005317">
    <property type="component" value="Unassembled WGS sequence"/>
</dbReference>
<accession>A0A656HEC4</accession>